<feature type="domain" description="Tyr recombinase" evidence="3">
    <location>
        <begin position="147"/>
        <end position="306"/>
    </location>
</feature>
<sequence>MLDAFHAHRDFKTLAASTRTHYAAYAQAIKAYQSKSGPLGEILVDRIGPPFIRALVDRIADGVPAEAGREAVPGYPTKANHWLRYLRRAFGWGIEHGHCQTNPAKGVKAVAEVADHRMPSRVAFRAVQAYAKACGALGAREKGRQPPYLWAAMELAYQARLRGIEVLTLHDGLVDADGELLLTNRRKGSRDNQVRLGARTREAITTLQAYRREVWARRGFPTPIHAEQRPLFVSEDGTQLTRAGFNTAWGKMMRAAVTAGTIDQADRFGLHGLKHRGVTDTPGNHGDKQLASGHKTLAMVHVYDHDVPVVEAAADPETGSAGS</sequence>
<evidence type="ECO:0000259" key="3">
    <source>
        <dbReference type="Pfam" id="PF00589"/>
    </source>
</evidence>
<name>A0ABR8UHN5_9GAMM</name>
<dbReference type="SUPFAM" id="SSF56349">
    <property type="entry name" value="DNA breaking-rejoining enzymes"/>
    <property type="match status" value="1"/>
</dbReference>
<dbReference type="InterPro" id="IPR011010">
    <property type="entry name" value="DNA_brk_join_enz"/>
</dbReference>
<dbReference type="Pfam" id="PF00589">
    <property type="entry name" value="Phage_integrase"/>
    <property type="match status" value="1"/>
</dbReference>
<keyword evidence="1" id="KW-0238">DNA-binding</keyword>
<comment type="caution">
    <text evidence="4">The sequence shown here is derived from an EMBL/GenBank/DDBJ whole genome shotgun (WGS) entry which is preliminary data.</text>
</comment>
<organism evidence="4 5">
    <name type="scientific">Luteimonas colneyensis</name>
    <dbReference type="NCBI Taxonomy" id="2762230"/>
    <lineage>
        <taxon>Bacteria</taxon>
        <taxon>Pseudomonadati</taxon>
        <taxon>Pseudomonadota</taxon>
        <taxon>Gammaproteobacteria</taxon>
        <taxon>Lysobacterales</taxon>
        <taxon>Lysobacteraceae</taxon>
        <taxon>Luteimonas</taxon>
    </lineage>
</organism>
<keyword evidence="2" id="KW-0233">DNA recombination</keyword>
<reference evidence="4 5" key="1">
    <citation type="submission" date="2020-08" db="EMBL/GenBank/DDBJ databases">
        <title>A Genomic Blueprint of the Chicken Gut Microbiome.</title>
        <authorList>
            <person name="Gilroy R."/>
            <person name="Ravi A."/>
            <person name="Getino M."/>
            <person name="Pursley I."/>
            <person name="Horton D.L."/>
            <person name="Alikhan N.-F."/>
            <person name="Baker D."/>
            <person name="Gharbi K."/>
            <person name="Hall N."/>
            <person name="Watson M."/>
            <person name="Adriaenssens E.M."/>
            <person name="Foster-Nyarko E."/>
            <person name="Jarju S."/>
            <person name="Secka A."/>
            <person name="Antonio M."/>
            <person name="Oren A."/>
            <person name="Chaudhuri R."/>
            <person name="La Ragione R.M."/>
            <person name="Hildebrand F."/>
            <person name="Pallen M.J."/>
        </authorList>
    </citation>
    <scope>NUCLEOTIDE SEQUENCE [LARGE SCALE GENOMIC DNA]</scope>
    <source>
        <strain evidence="4 5">Sa2BVA3</strain>
    </source>
</reference>
<keyword evidence="5" id="KW-1185">Reference proteome</keyword>
<dbReference type="Proteomes" id="UP000647183">
    <property type="component" value="Unassembled WGS sequence"/>
</dbReference>
<evidence type="ECO:0000313" key="4">
    <source>
        <dbReference type="EMBL" id="MBD7987149.1"/>
    </source>
</evidence>
<gene>
    <name evidence="4" type="ORF">H9645_03815</name>
</gene>
<dbReference type="Gene3D" id="1.10.443.10">
    <property type="entry name" value="Intergrase catalytic core"/>
    <property type="match status" value="1"/>
</dbReference>
<proteinExistence type="predicted"/>
<dbReference type="InterPro" id="IPR013762">
    <property type="entry name" value="Integrase-like_cat_sf"/>
</dbReference>
<accession>A0ABR8UHN5</accession>
<evidence type="ECO:0000256" key="1">
    <source>
        <dbReference type="ARBA" id="ARBA00023125"/>
    </source>
</evidence>
<dbReference type="InterPro" id="IPR002104">
    <property type="entry name" value="Integrase_catalytic"/>
</dbReference>
<protein>
    <submittedName>
        <fullName evidence="4">Integrase</fullName>
    </submittedName>
</protein>
<evidence type="ECO:0000256" key="2">
    <source>
        <dbReference type="ARBA" id="ARBA00023172"/>
    </source>
</evidence>
<dbReference type="InterPro" id="IPR010998">
    <property type="entry name" value="Integrase_recombinase_N"/>
</dbReference>
<evidence type="ECO:0000313" key="5">
    <source>
        <dbReference type="Proteomes" id="UP000647183"/>
    </source>
</evidence>
<dbReference type="EMBL" id="JACSQJ010000001">
    <property type="protein sequence ID" value="MBD7987149.1"/>
    <property type="molecule type" value="Genomic_DNA"/>
</dbReference>
<dbReference type="Gene3D" id="1.10.150.130">
    <property type="match status" value="1"/>
</dbReference>